<dbReference type="GO" id="GO:0009251">
    <property type="term" value="P:glucan catabolic process"/>
    <property type="evidence" value="ECO:0007669"/>
    <property type="project" value="TreeGrafter"/>
</dbReference>
<dbReference type="PANTHER" id="PTHR31297:SF1">
    <property type="entry name" value="GLUCAN 1,3-BETA-GLUCOSIDASE I_II-RELATED"/>
    <property type="match status" value="1"/>
</dbReference>
<comment type="subcellular location">
    <subcellularLocation>
        <location evidence="1">Secreted</location>
    </subcellularLocation>
</comment>
<gene>
    <name evidence="11" type="ORF">CRENPOLYSF2_1130024</name>
</gene>
<dbReference type="GO" id="GO:0004338">
    <property type="term" value="F:glucan exo-1,3-beta-glucosidase activity"/>
    <property type="evidence" value="ECO:0007669"/>
    <property type="project" value="UniProtKB-EC"/>
</dbReference>
<dbReference type="Pfam" id="PF00150">
    <property type="entry name" value="Cellulase"/>
    <property type="match status" value="1"/>
</dbReference>
<name>A0A1R4GZC8_9GAMM</name>
<comment type="similarity">
    <text evidence="9">Belongs to the glycosyl hydrolase 5 (cellulase A) family.</text>
</comment>
<evidence type="ECO:0000259" key="10">
    <source>
        <dbReference type="Pfam" id="PF00150"/>
    </source>
</evidence>
<feature type="domain" description="Glycoside hydrolase family 5" evidence="10">
    <location>
        <begin position="55"/>
        <end position="295"/>
    </location>
</feature>
<evidence type="ECO:0000256" key="1">
    <source>
        <dbReference type="ARBA" id="ARBA00004613"/>
    </source>
</evidence>
<dbReference type="InterPro" id="IPR050386">
    <property type="entry name" value="Glycosyl_hydrolase_5"/>
</dbReference>
<comment type="catalytic activity">
    <reaction evidence="7">
        <text>Successive hydrolysis of beta-D-glucose units from the non-reducing ends of (1-&gt;3)-beta-D-glucans, releasing alpha-glucose.</text>
        <dbReference type="EC" id="3.2.1.58"/>
    </reaction>
</comment>
<dbReference type="PANTHER" id="PTHR31297">
    <property type="entry name" value="GLUCAN ENDO-1,6-BETA-GLUCOSIDASE B"/>
    <property type="match status" value="1"/>
</dbReference>
<reference evidence="12" key="1">
    <citation type="submission" date="2017-02" db="EMBL/GenBank/DDBJ databases">
        <authorList>
            <person name="Daims H."/>
        </authorList>
    </citation>
    <scope>NUCLEOTIDE SEQUENCE [LARGE SCALE GENOMIC DNA]</scope>
</reference>
<dbReference type="Gene3D" id="3.20.20.80">
    <property type="entry name" value="Glycosidases"/>
    <property type="match status" value="1"/>
</dbReference>
<keyword evidence="3" id="KW-0732">Signal</keyword>
<organism evidence="11 12">
    <name type="scientific">Crenothrix polyspora</name>
    <dbReference type="NCBI Taxonomy" id="360316"/>
    <lineage>
        <taxon>Bacteria</taxon>
        <taxon>Pseudomonadati</taxon>
        <taxon>Pseudomonadota</taxon>
        <taxon>Gammaproteobacteria</taxon>
        <taxon>Methylococcales</taxon>
        <taxon>Crenotrichaceae</taxon>
        <taxon>Crenothrix</taxon>
    </lineage>
</organism>
<keyword evidence="4 9" id="KW-0378">Hydrolase</keyword>
<dbReference type="AlphaFoldDB" id="A0A1R4GZC8"/>
<keyword evidence="12" id="KW-1185">Reference proteome</keyword>
<dbReference type="EC" id="3.2.1.58" evidence="8"/>
<dbReference type="GO" id="GO:0009986">
    <property type="term" value="C:cell surface"/>
    <property type="evidence" value="ECO:0007669"/>
    <property type="project" value="TreeGrafter"/>
</dbReference>
<dbReference type="GO" id="GO:0005576">
    <property type="term" value="C:extracellular region"/>
    <property type="evidence" value="ECO:0007669"/>
    <property type="project" value="UniProtKB-SubCell"/>
</dbReference>
<dbReference type="InterPro" id="IPR017853">
    <property type="entry name" value="GH"/>
</dbReference>
<dbReference type="GO" id="GO:0071555">
    <property type="term" value="P:cell wall organization"/>
    <property type="evidence" value="ECO:0007669"/>
    <property type="project" value="UniProtKB-KW"/>
</dbReference>
<keyword evidence="6" id="KW-0961">Cell wall biogenesis/degradation</keyword>
<protein>
    <recommendedName>
        <fullName evidence="8">glucan 1,3-beta-glucosidase</fullName>
        <ecNumber evidence="8">3.2.1.58</ecNumber>
    </recommendedName>
</protein>
<sequence length="375" mass="43544">MNQMLMHNKGKKLRGVNLGGWLVLEKWMTPSLFEGLHAVDETSYCVELGTQAASRLRHHWQTFITQDDFAWLASIGINAVRIPIGHWIFGANYSYHRTYGESRHPFVEGGIEILDQAFYWAEEYGLSIMLDLHAAPGCQNGFDNGGIKDVCEWHTDKSYIEHSLWVLESLAERYHGRSALHAIEVLNEPRWDIDTNLLKKYTTDGYSRIRKHCKPDDTAVVFHDGFRSYRDYVGFLTAPEYDNVILDIHRYQCFVREEIDLDIFGHIKKTIVDWNQEADGIAHEIEYGAYVGEWSLGMDLKVVSLWANGPFNHALETMDKFQMDVAYRAYASAQLATFEKYQGWFFWSYKTETTPAWCFRDCVNNGWLPNRFGFK</sequence>
<proteinExistence type="inferred from homology"/>
<evidence type="ECO:0000256" key="2">
    <source>
        <dbReference type="ARBA" id="ARBA00022525"/>
    </source>
</evidence>
<dbReference type="SUPFAM" id="SSF51445">
    <property type="entry name" value="(Trans)glycosidases"/>
    <property type="match status" value="1"/>
</dbReference>
<dbReference type="EMBL" id="FUKJ01000017">
    <property type="protein sequence ID" value="SJM89353.1"/>
    <property type="molecule type" value="Genomic_DNA"/>
</dbReference>
<evidence type="ECO:0000256" key="4">
    <source>
        <dbReference type="ARBA" id="ARBA00022801"/>
    </source>
</evidence>
<keyword evidence="5 9" id="KW-0326">Glycosidase</keyword>
<evidence type="ECO:0000256" key="8">
    <source>
        <dbReference type="ARBA" id="ARBA00038929"/>
    </source>
</evidence>
<evidence type="ECO:0000313" key="11">
    <source>
        <dbReference type="EMBL" id="SJM89353.1"/>
    </source>
</evidence>
<keyword evidence="2" id="KW-0964">Secreted</keyword>
<evidence type="ECO:0000256" key="9">
    <source>
        <dbReference type="RuleBase" id="RU361153"/>
    </source>
</evidence>
<evidence type="ECO:0000256" key="3">
    <source>
        <dbReference type="ARBA" id="ARBA00022729"/>
    </source>
</evidence>
<dbReference type="Proteomes" id="UP000195442">
    <property type="component" value="Unassembled WGS sequence"/>
</dbReference>
<dbReference type="InterPro" id="IPR001547">
    <property type="entry name" value="Glyco_hydro_5"/>
</dbReference>
<evidence type="ECO:0000313" key="12">
    <source>
        <dbReference type="Proteomes" id="UP000195442"/>
    </source>
</evidence>
<evidence type="ECO:0000256" key="5">
    <source>
        <dbReference type="ARBA" id="ARBA00023295"/>
    </source>
</evidence>
<accession>A0A1R4GZC8</accession>
<evidence type="ECO:0000256" key="7">
    <source>
        <dbReference type="ARBA" id="ARBA00036824"/>
    </source>
</evidence>
<evidence type="ECO:0000256" key="6">
    <source>
        <dbReference type="ARBA" id="ARBA00023316"/>
    </source>
</evidence>
<dbReference type="RefSeq" id="WP_218780206.1">
    <property type="nucleotide sequence ID" value="NZ_FUKJ01000017.1"/>
</dbReference>